<comment type="caution">
    <text evidence="3">The sequence shown here is derived from an EMBL/GenBank/DDBJ whole genome shotgun (WGS) entry which is preliminary data.</text>
</comment>
<organism evidence="3 4">
    <name type="scientific">Carpediemonas membranifera</name>
    <dbReference type="NCBI Taxonomy" id="201153"/>
    <lineage>
        <taxon>Eukaryota</taxon>
        <taxon>Metamonada</taxon>
        <taxon>Carpediemonas-like organisms</taxon>
        <taxon>Carpediemonas</taxon>
    </lineage>
</organism>
<keyword evidence="4" id="KW-1185">Reference proteome</keyword>
<accession>A0A8J6B524</accession>
<reference evidence="3" key="1">
    <citation type="submission" date="2021-05" db="EMBL/GenBank/DDBJ databases">
        <title>A free-living protist that lacks canonical eukaryotic 1 DNA replication and segregation systems.</title>
        <authorList>
            <person name="Salas-Leiva D.E."/>
            <person name="Tromer E.C."/>
            <person name="Curtis B.A."/>
            <person name="Jerlstrom-Hultqvist J."/>
            <person name="Kolisko M."/>
            <person name="Yi Z."/>
            <person name="Salas-Leiva J.S."/>
            <person name="Gallot-Lavallee L."/>
            <person name="Kops G.J.P.L."/>
            <person name="Archibald J.M."/>
            <person name="Simpson A.G.B."/>
            <person name="Roger A.J."/>
        </authorList>
    </citation>
    <scope>NUCLEOTIDE SEQUENCE</scope>
    <source>
        <strain evidence="3">BICM</strain>
    </source>
</reference>
<evidence type="ECO:0000313" key="4">
    <source>
        <dbReference type="Proteomes" id="UP000717585"/>
    </source>
</evidence>
<dbReference type="InterPro" id="IPR006594">
    <property type="entry name" value="LisH"/>
</dbReference>
<dbReference type="PANTHER" id="PTHR22838:SF0">
    <property type="entry name" value="WD REPEAT-CONTAINING PROTEIN 26"/>
    <property type="match status" value="1"/>
</dbReference>
<dbReference type="SUPFAM" id="SSF50978">
    <property type="entry name" value="WD40 repeat-like"/>
    <property type="match status" value="1"/>
</dbReference>
<keyword evidence="1" id="KW-0853">WD repeat</keyword>
<dbReference type="EMBL" id="JAHDYR010000008">
    <property type="protein sequence ID" value="KAG9395823.1"/>
    <property type="molecule type" value="Genomic_DNA"/>
</dbReference>
<dbReference type="Pfam" id="PF23627">
    <property type="entry name" value="LisH_WDR26"/>
    <property type="match status" value="1"/>
</dbReference>
<dbReference type="OrthoDB" id="972532at2759"/>
<proteinExistence type="predicted"/>
<dbReference type="InterPro" id="IPR051350">
    <property type="entry name" value="WD_repeat-ST_regulator"/>
</dbReference>
<dbReference type="SMART" id="SM00667">
    <property type="entry name" value="LisH"/>
    <property type="match status" value="1"/>
</dbReference>
<dbReference type="PANTHER" id="PTHR22838">
    <property type="entry name" value="WD REPEAT PROTEIN 26-RELATED"/>
    <property type="match status" value="1"/>
</dbReference>
<gene>
    <name evidence="3" type="ORF">J8273_2735</name>
</gene>
<evidence type="ECO:0000256" key="2">
    <source>
        <dbReference type="ARBA" id="ARBA00022737"/>
    </source>
</evidence>
<dbReference type="InterPro" id="IPR015943">
    <property type="entry name" value="WD40/YVTN_repeat-like_dom_sf"/>
</dbReference>
<protein>
    <submittedName>
        <fullName evidence="3">LIS1 (LisH) motif</fullName>
    </submittedName>
</protein>
<dbReference type="PROSITE" id="PS50896">
    <property type="entry name" value="LISH"/>
    <property type="match status" value="1"/>
</dbReference>
<dbReference type="Proteomes" id="UP000717585">
    <property type="component" value="Unassembled WGS sequence"/>
</dbReference>
<keyword evidence="2" id="KW-0677">Repeat</keyword>
<dbReference type="AlphaFoldDB" id="A0A8J6B524"/>
<evidence type="ECO:0000313" key="3">
    <source>
        <dbReference type="EMBL" id="KAG9395823.1"/>
    </source>
</evidence>
<evidence type="ECO:0000256" key="1">
    <source>
        <dbReference type="ARBA" id="ARBA00022574"/>
    </source>
</evidence>
<dbReference type="InterPro" id="IPR036322">
    <property type="entry name" value="WD40_repeat_dom_sf"/>
</dbReference>
<name>A0A8J6B524_9EUKA</name>
<dbReference type="Gene3D" id="2.130.10.10">
    <property type="entry name" value="YVTN repeat-like/Quinoprotein amine dehydrogenase"/>
    <property type="match status" value="2"/>
</dbReference>
<sequence length="519" mass="56016">MDLPYADLSEDVQKAMSSISQEEYIRILLQFLNDRGLTRSAETLEQESRVEYEDESIQRIRVAVKQQNWFGSDDSLFSLLLQQNFQSPEARTRALTTACLRHYGHLILTDDRVSALDFLKARVLPLAKPPPAVASALASLVLVADEERLGRMSRSLAVIGGETEILATLSGCLTPGMLIGPARLERMAGQALQHQVSSDHVHFGPIINHSILSDFCSTKKALISPQTTVFHAQGECYCACTNIEHTLLVVGDSSGTLTVLSPAADDPGLRAVKLSHAAVQAVCLSHDQEQVLAGMHDGTVYDISLVDLSFRVVTSFASDAAVVGIQRYDKGFLLATVGGLYYIGSTGGYEPIPVTPNHNDSFEFGALATCDTAVHALVSGHVMQIDVRLGQPMEVIKAAETAGTTMALSSGGQRIAIAGPHCPLVVYDKSYGVVRSFTGHLHERYVIHPSFIEVNDLPIYCAIGGEDGVINIFSMTVGESIQRIPCHAGSCNGVLSLERVGMVASYGDDKKIILHGINR</sequence>